<reference evidence="1" key="1">
    <citation type="submission" date="2020-10" db="EMBL/GenBank/DDBJ databases">
        <title>Taxonomic study of unclassified bacteria belonging to the class Ktedonobacteria.</title>
        <authorList>
            <person name="Yabe S."/>
            <person name="Wang C.M."/>
            <person name="Zheng Y."/>
            <person name="Sakai Y."/>
            <person name="Cavaletti L."/>
            <person name="Monciardini P."/>
            <person name="Donadio S."/>
        </authorList>
    </citation>
    <scope>NUCLEOTIDE SEQUENCE</scope>
    <source>
        <strain evidence="1">ID150040</strain>
    </source>
</reference>
<name>A0A8J3N3J3_9CHLR</name>
<gene>
    <name evidence="1" type="ORF">KSF_043030</name>
</gene>
<evidence type="ECO:0000313" key="2">
    <source>
        <dbReference type="Proteomes" id="UP000597444"/>
    </source>
</evidence>
<accession>A0A8J3N3J3</accession>
<dbReference type="EMBL" id="BNJK01000001">
    <property type="protein sequence ID" value="GHO94255.1"/>
    <property type="molecule type" value="Genomic_DNA"/>
</dbReference>
<sequence length="76" mass="8661">MPSSTLVSPLAYFCNTAIESVYNALHNIFRLSREQPHSLSGFQARLAAKVGLHNFCCWLNSFLQRDLMVFADLPDW</sequence>
<dbReference type="AlphaFoldDB" id="A0A8J3N3J3"/>
<comment type="caution">
    <text evidence="1">The sequence shown here is derived from an EMBL/GenBank/DDBJ whole genome shotgun (WGS) entry which is preliminary data.</text>
</comment>
<dbReference type="Proteomes" id="UP000597444">
    <property type="component" value="Unassembled WGS sequence"/>
</dbReference>
<keyword evidence="2" id="KW-1185">Reference proteome</keyword>
<proteinExistence type="predicted"/>
<protein>
    <submittedName>
        <fullName evidence="1">Uncharacterized protein</fullName>
    </submittedName>
</protein>
<evidence type="ECO:0000313" key="1">
    <source>
        <dbReference type="EMBL" id="GHO94255.1"/>
    </source>
</evidence>
<organism evidence="1 2">
    <name type="scientific">Reticulibacter mediterranei</name>
    <dbReference type="NCBI Taxonomy" id="2778369"/>
    <lineage>
        <taxon>Bacteria</taxon>
        <taxon>Bacillati</taxon>
        <taxon>Chloroflexota</taxon>
        <taxon>Ktedonobacteria</taxon>
        <taxon>Ktedonobacterales</taxon>
        <taxon>Reticulibacteraceae</taxon>
        <taxon>Reticulibacter</taxon>
    </lineage>
</organism>